<evidence type="ECO:0000313" key="3">
    <source>
        <dbReference type="Proteomes" id="UP000239757"/>
    </source>
</evidence>
<dbReference type="AlphaFoldDB" id="A0A2P5YTM2"/>
<gene>
    <name evidence="2" type="ORF">GOBAR_AA01640</name>
</gene>
<feature type="compositionally biased region" description="Basic residues" evidence="1">
    <location>
        <begin position="293"/>
        <end position="302"/>
    </location>
</feature>
<feature type="region of interest" description="Disordered" evidence="1">
    <location>
        <begin position="287"/>
        <end position="378"/>
    </location>
</feature>
<feature type="compositionally biased region" description="Acidic residues" evidence="1">
    <location>
        <begin position="35"/>
        <end position="46"/>
    </location>
</feature>
<feature type="region of interest" description="Disordered" evidence="1">
    <location>
        <begin position="34"/>
        <end position="63"/>
    </location>
</feature>
<protein>
    <submittedName>
        <fullName evidence="2">Uncharacterized protein</fullName>
    </submittedName>
</protein>
<name>A0A2P5YTM2_GOSBA</name>
<accession>A0A2P5YTM2</accession>
<feature type="compositionally biased region" description="Basic and acidic residues" evidence="1">
    <location>
        <begin position="47"/>
        <end position="59"/>
    </location>
</feature>
<evidence type="ECO:0000313" key="2">
    <source>
        <dbReference type="EMBL" id="PPS18935.1"/>
    </source>
</evidence>
<organism evidence="2 3">
    <name type="scientific">Gossypium barbadense</name>
    <name type="common">Sea Island cotton</name>
    <name type="synonym">Hibiscus barbadensis</name>
    <dbReference type="NCBI Taxonomy" id="3634"/>
    <lineage>
        <taxon>Eukaryota</taxon>
        <taxon>Viridiplantae</taxon>
        <taxon>Streptophyta</taxon>
        <taxon>Embryophyta</taxon>
        <taxon>Tracheophyta</taxon>
        <taxon>Spermatophyta</taxon>
        <taxon>Magnoliopsida</taxon>
        <taxon>eudicotyledons</taxon>
        <taxon>Gunneridae</taxon>
        <taxon>Pentapetalae</taxon>
        <taxon>rosids</taxon>
        <taxon>malvids</taxon>
        <taxon>Malvales</taxon>
        <taxon>Malvaceae</taxon>
        <taxon>Malvoideae</taxon>
        <taxon>Gossypium</taxon>
    </lineage>
</organism>
<dbReference type="Proteomes" id="UP000239757">
    <property type="component" value="Unassembled WGS sequence"/>
</dbReference>
<dbReference type="EMBL" id="KZ662799">
    <property type="protein sequence ID" value="PPS18935.1"/>
    <property type="molecule type" value="Genomic_DNA"/>
</dbReference>
<evidence type="ECO:0000256" key="1">
    <source>
        <dbReference type="SAM" id="MobiDB-lite"/>
    </source>
</evidence>
<reference evidence="2 3" key="1">
    <citation type="submission" date="2015-01" db="EMBL/GenBank/DDBJ databases">
        <title>Genome of allotetraploid Gossypium barbadense reveals genomic plasticity and fiber elongation in cotton evolution.</title>
        <authorList>
            <person name="Chen X."/>
            <person name="Liu X."/>
            <person name="Zhao B."/>
            <person name="Zheng H."/>
            <person name="Hu Y."/>
            <person name="Lu G."/>
            <person name="Yang C."/>
            <person name="Chen J."/>
            <person name="Shan C."/>
            <person name="Zhang L."/>
            <person name="Zhou Y."/>
            <person name="Wang L."/>
            <person name="Guo W."/>
            <person name="Bai Y."/>
            <person name="Ruan J."/>
            <person name="Shangguan X."/>
            <person name="Mao Y."/>
            <person name="Jiang J."/>
            <person name="Zhu Y."/>
            <person name="Lei J."/>
            <person name="Kang H."/>
            <person name="Chen S."/>
            <person name="He X."/>
            <person name="Wang R."/>
            <person name="Wang Y."/>
            <person name="Chen J."/>
            <person name="Wang L."/>
            <person name="Yu S."/>
            <person name="Wang B."/>
            <person name="Wei J."/>
            <person name="Song S."/>
            <person name="Lu X."/>
            <person name="Gao Z."/>
            <person name="Gu W."/>
            <person name="Deng X."/>
            <person name="Ma D."/>
            <person name="Wang S."/>
            <person name="Liang W."/>
            <person name="Fang L."/>
            <person name="Cai C."/>
            <person name="Zhu X."/>
            <person name="Zhou B."/>
            <person name="Zhang Y."/>
            <person name="Chen Z."/>
            <person name="Xu S."/>
            <person name="Zhu R."/>
            <person name="Wang S."/>
            <person name="Zhang T."/>
            <person name="Zhao G."/>
        </authorList>
    </citation>
    <scope>NUCLEOTIDE SEQUENCE [LARGE SCALE GENOMIC DNA]</scope>
    <source>
        <strain evidence="3">cv. Xinhai21</strain>
        <tissue evidence="2">Leaf</tissue>
    </source>
</reference>
<sequence length="378" mass="42254">MLDFWVKFKEIDLYVEHEVDNLIIINENFLLTTGEGDDEGVEPDGEGDLKKVESGREGDVGEVQADGEGVSIGMEVDKDIGMESGGHISLGSIVGKDNDSEVVAHEYASDFAVSDGVNNIANEYASDFATLDGVDKITDEYAGDFATSDGLDNVVATCSGEEEDRNETEVWYSYESGSLVRSDKDEEHKDAKKIVMEKMVGNNKEEFGLLWDYAHELRSKMLGSTIKMVVQKGLEIAISNILPRVEHRNCVRHMLENWPGRKLRKSYECDFWLHDWEKIGIEPVLSPIERKMPGRPKKNRRMTKNEPKKLKPSHLVGKQDTQPLKQKGKSSIKKSTTLDKSKGKQTFYSGRTTRSMTIASCQDGSGQTSSTTKSRNNK</sequence>
<proteinExistence type="predicted"/>
<feature type="compositionally biased region" description="Polar residues" evidence="1">
    <location>
        <begin position="344"/>
        <end position="378"/>
    </location>
</feature>
<dbReference type="OrthoDB" id="1000359at2759"/>